<proteinExistence type="predicted"/>
<reference evidence="1 2" key="1">
    <citation type="submission" date="2020-02" db="EMBL/GenBank/DDBJ databases">
        <title>Draft genome sequence of Haematococcus lacustris strain NIES-144.</title>
        <authorList>
            <person name="Morimoto D."/>
            <person name="Nakagawa S."/>
            <person name="Yoshida T."/>
            <person name="Sawayama S."/>
        </authorList>
    </citation>
    <scope>NUCLEOTIDE SEQUENCE [LARGE SCALE GENOMIC DNA]</scope>
    <source>
        <strain evidence="1 2">NIES-144</strain>
    </source>
</reference>
<dbReference type="EMBL" id="BLLF01001964">
    <property type="protein sequence ID" value="GFH22079.1"/>
    <property type="molecule type" value="Genomic_DNA"/>
</dbReference>
<accession>A0A699ZQY3</accession>
<protein>
    <submittedName>
        <fullName evidence="1">Uncharacterized protein</fullName>
    </submittedName>
</protein>
<keyword evidence="2" id="KW-1185">Reference proteome</keyword>
<dbReference type="Proteomes" id="UP000485058">
    <property type="component" value="Unassembled WGS sequence"/>
</dbReference>
<name>A0A699ZQY3_HAELA</name>
<evidence type="ECO:0000313" key="1">
    <source>
        <dbReference type="EMBL" id="GFH22079.1"/>
    </source>
</evidence>
<sequence length="24" mass="2597">MQHKVGLGKMDADKLTLISVLGEL</sequence>
<dbReference type="AlphaFoldDB" id="A0A699ZQY3"/>
<comment type="caution">
    <text evidence="1">The sequence shown here is derived from an EMBL/GenBank/DDBJ whole genome shotgun (WGS) entry which is preliminary data.</text>
</comment>
<feature type="non-terminal residue" evidence="1">
    <location>
        <position position="1"/>
    </location>
</feature>
<evidence type="ECO:0000313" key="2">
    <source>
        <dbReference type="Proteomes" id="UP000485058"/>
    </source>
</evidence>
<gene>
    <name evidence="1" type="ORF">HaLaN_19487</name>
</gene>
<organism evidence="1 2">
    <name type="scientific">Haematococcus lacustris</name>
    <name type="common">Green alga</name>
    <name type="synonym">Haematococcus pluvialis</name>
    <dbReference type="NCBI Taxonomy" id="44745"/>
    <lineage>
        <taxon>Eukaryota</taxon>
        <taxon>Viridiplantae</taxon>
        <taxon>Chlorophyta</taxon>
        <taxon>core chlorophytes</taxon>
        <taxon>Chlorophyceae</taxon>
        <taxon>CS clade</taxon>
        <taxon>Chlamydomonadales</taxon>
        <taxon>Haematococcaceae</taxon>
        <taxon>Haematococcus</taxon>
    </lineage>
</organism>